<keyword evidence="2" id="KW-1185">Reference proteome</keyword>
<name>A0AAD7ZG41_DIPPU</name>
<reference evidence="1" key="2">
    <citation type="submission" date="2023-05" db="EMBL/GenBank/DDBJ databases">
        <authorList>
            <person name="Fouks B."/>
        </authorList>
    </citation>
    <scope>NUCLEOTIDE SEQUENCE</scope>
    <source>
        <strain evidence="1">Stay&amp;Tobe</strain>
        <tissue evidence="1">Testes</tissue>
    </source>
</reference>
<feature type="non-terminal residue" evidence="1">
    <location>
        <position position="1"/>
    </location>
</feature>
<organism evidence="1 2">
    <name type="scientific">Diploptera punctata</name>
    <name type="common">Pacific beetle cockroach</name>
    <dbReference type="NCBI Taxonomy" id="6984"/>
    <lineage>
        <taxon>Eukaryota</taxon>
        <taxon>Metazoa</taxon>
        <taxon>Ecdysozoa</taxon>
        <taxon>Arthropoda</taxon>
        <taxon>Hexapoda</taxon>
        <taxon>Insecta</taxon>
        <taxon>Pterygota</taxon>
        <taxon>Neoptera</taxon>
        <taxon>Polyneoptera</taxon>
        <taxon>Dictyoptera</taxon>
        <taxon>Blattodea</taxon>
        <taxon>Blaberoidea</taxon>
        <taxon>Blaberidae</taxon>
        <taxon>Diplopterinae</taxon>
        <taxon>Diploptera</taxon>
    </lineage>
</organism>
<feature type="non-terminal residue" evidence="1">
    <location>
        <position position="146"/>
    </location>
</feature>
<dbReference type="AlphaFoldDB" id="A0AAD7ZG41"/>
<dbReference type="Proteomes" id="UP001233999">
    <property type="component" value="Unassembled WGS sequence"/>
</dbReference>
<sequence>SAVLILDKVGKERYTLSKSKDFQNLAKNPGIVPLAPIINPPTSSDQETLFTACLSTLQSSLHSAIVCTNTKMNIGDFFCEDVNKSVMLSVFVEISDSVIDTFRACELHRFASTFQVSVRDRRLLTTKYPEYDFLRKGSKVLDSYRY</sequence>
<accession>A0AAD7ZG41</accession>
<proteinExistence type="predicted"/>
<protein>
    <submittedName>
        <fullName evidence="1">Uncharacterized protein</fullName>
    </submittedName>
</protein>
<reference evidence="1" key="1">
    <citation type="journal article" date="2023" name="IScience">
        <title>Live-bearing cockroach genome reveals convergent evolutionary mechanisms linked to viviparity in insects and beyond.</title>
        <authorList>
            <person name="Fouks B."/>
            <person name="Harrison M.C."/>
            <person name="Mikhailova A.A."/>
            <person name="Marchal E."/>
            <person name="English S."/>
            <person name="Carruthers M."/>
            <person name="Jennings E.C."/>
            <person name="Chiamaka E.L."/>
            <person name="Frigard R.A."/>
            <person name="Pippel M."/>
            <person name="Attardo G.M."/>
            <person name="Benoit J.B."/>
            <person name="Bornberg-Bauer E."/>
            <person name="Tobe S.S."/>
        </authorList>
    </citation>
    <scope>NUCLEOTIDE SEQUENCE</scope>
    <source>
        <strain evidence="1">Stay&amp;Tobe</strain>
    </source>
</reference>
<dbReference type="EMBL" id="JASPKZ010008379">
    <property type="protein sequence ID" value="KAJ9579682.1"/>
    <property type="molecule type" value="Genomic_DNA"/>
</dbReference>
<evidence type="ECO:0000313" key="1">
    <source>
        <dbReference type="EMBL" id="KAJ9579682.1"/>
    </source>
</evidence>
<evidence type="ECO:0000313" key="2">
    <source>
        <dbReference type="Proteomes" id="UP001233999"/>
    </source>
</evidence>
<gene>
    <name evidence="1" type="ORF">L9F63_004608</name>
</gene>
<comment type="caution">
    <text evidence="1">The sequence shown here is derived from an EMBL/GenBank/DDBJ whole genome shotgun (WGS) entry which is preliminary data.</text>
</comment>